<dbReference type="Gene3D" id="3.40.50.1820">
    <property type="entry name" value="alpha/beta hydrolase"/>
    <property type="match status" value="1"/>
</dbReference>
<evidence type="ECO:0000313" key="12">
    <source>
        <dbReference type="Proteomes" id="UP000015104"/>
    </source>
</evidence>
<evidence type="ECO:0008006" key="13">
    <source>
        <dbReference type="Google" id="ProtNLM"/>
    </source>
</evidence>
<feature type="active site" description="Nucleophile" evidence="7">
    <location>
        <position position="203"/>
    </location>
</feature>
<gene>
    <name evidence="11" type="primary">107363910</name>
</gene>
<dbReference type="Pfam" id="PF00561">
    <property type="entry name" value="Abhydrolase_1"/>
    <property type="match status" value="1"/>
</dbReference>
<evidence type="ECO:0000259" key="9">
    <source>
        <dbReference type="Pfam" id="PF00561"/>
    </source>
</evidence>
<feature type="domain" description="AB hydrolase-1" evidence="9">
    <location>
        <begin position="135"/>
        <end position="410"/>
    </location>
</feature>
<proteinExistence type="inferred from homology"/>
<feature type="domain" description="Partial AB-hydrolase lipase" evidence="10">
    <location>
        <begin position="42"/>
        <end position="103"/>
    </location>
</feature>
<dbReference type="FunFam" id="3.40.50.1820:FF:000057">
    <property type="entry name" value="Lipase"/>
    <property type="match status" value="1"/>
</dbReference>
<reference evidence="11" key="2">
    <citation type="submission" date="2015-06" db="UniProtKB">
        <authorList>
            <consortium name="EnsemblMetazoa"/>
        </authorList>
    </citation>
    <scope>IDENTIFICATION</scope>
</reference>
<dbReference type="InterPro" id="IPR006693">
    <property type="entry name" value="AB_hydrolase_lipase"/>
</dbReference>
<dbReference type="eggNOG" id="KOG2624">
    <property type="taxonomic scope" value="Eukaryota"/>
</dbReference>
<accession>T1KGU1</accession>
<dbReference type="AlphaFoldDB" id="T1KGU1"/>
<dbReference type="GO" id="GO:0016042">
    <property type="term" value="P:lipid catabolic process"/>
    <property type="evidence" value="ECO:0007669"/>
    <property type="project" value="UniProtKB-KW"/>
</dbReference>
<protein>
    <recommendedName>
        <fullName evidence="13">Lipase</fullName>
    </recommendedName>
</protein>
<dbReference type="EnsemblMetazoa" id="tetur11g02000.1">
    <property type="protein sequence ID" value="tetur11g02000.1"/>
    <property type="gene ID" value="tetur11g02000"/>
</dbReference>
<dbReference type="HOGENOM" id="CLU_010974_0_0_1"/>
<evidence type="ECO:0000256" key="2">
    <source>
        <dbReference type="ARBA" id="ARBA00022729"/>
    </source>
</evidence>
<keyword evidence="12" id="KW-1185">Reference proteome</keyword>
<dbReference type="InterPro" id="IPR029058">
    <property type="entry name" value="AB_hydrolase_fold"/>
</dbReference>
<evidence type="ECO:0000256" key="4">
    <source>
        <dbReference type="ARBA" id="ARBA00022963"/>
    </source>
</evidence>
<evidence type="ECO:0000256" key="1">
    <source>
        <dbReference type="ARBA" id="ARBA00010701"/>
    </source>
</evidence>
<dbReference type="PANTHER" id="PTHR11005">
    <property type="entry name" value="LYSOSOMAL ACID LIPASE-RELATED"/>
    <property type="match status" value="1"/>
</dbReference>
<evidence type="ECO:0000256" key="3">
    <source>
        <dbReference type="ARBA" id="ARBA00022801"/>
    </source>
</evidence>
<dbReference type="EMBL" id="CAEY01000071">
    <property type="status" value="NOT_ANNOTATED_CDS"/>
    <property type="molecule type" value="Genomic_DNA"/>
</dbReference>
<dbReference type="Pfam" id="PF04083">
    <property type="entry name" value="Abhydro_lipase"/>
    <property type="match status" value="1"/>
</dbReference>
<feature type="active site" description="Charge relay system" evidence="7">
    <location>
        <position position="374"/>
    </location>
</feature>
<comment type="similarity">
    <text evidence="1">Belongs to the AB hydrolase superfamily. Lipase family.</text>
</comment>
<feature type="transmembrane region" description="Helical" evidence="8">
    <location>
        <begin position="7"/>
        <end position="25"/>
    </location>
</feature>
<keyword evidence="3" id="KW-0378">Hydrolase</keyword>
<dbReference type="OMA" id="NRCYDVW"/>
<dbReference type="SUPFAM" id="SSF53474">
    <property type="entry name" value="alpha/beta-Hydrolases"/>
    <property type="match status" value="1"/>
</dbReference>
<keyword evidence="8" id="KW-0472">Membrane</keyword>
<evidence type="ECO:0000256" key="8">
    <source>
        <dbReference type="SAM" id="Phobius"/>
    </source>
</evidence>
<keyword evidence="2" id="KW-0732">Signal</keyword>
<keyword evidence="5" id="KW-0443">Lipid metabolism</keyword>
<feature type="active site" description="Charge relay system" evidence="7">
    <location>
        <position position="406"/>
    </location>
</feature>
<evidence type="ECO:0000256" key="6">
    <source>
        <dbReference type="ARBA" id="ARBA00023180"/>
    </source>
</evidence>
<evidence type="ECO:0000313" key="11">
    <source>
        <dbReference type="EnsemblMetazoa" id="tetur11g02000.1"/>
    </source>
</evidence>
<dbReference type="PIRSF" id="PIRSF000862">
    <property type="entry name" value="Steryl_ester_lip"/>
    <property type="match status" value="1"/>
</dbReference>
<name>T1KGU1_TETUR</name>
<keyword evidence="6" id="KW-0325">Glycoprotein</keyword>
<dbReference type="OrthoDB" id="6497528at2759"/>
<dbReference type="GO" id="GO:0016788">
    <property type="term" value="F:hydrolase activity, acting on ester bonds"/>
    <property type="evidence" value="ECO:0007669"/>
    <property type="project" value="InterPro"/>
</dbReference>
<dbReference type="InterPro" id="IPR025483">
    <property type="entry name" value="Lipase_euk"/>
</dbReference>
<dbReference type="KEGG" id="tut:107363910"/>
<dbReference type="Proteomes" id="UP000015104">
    <property type="component" value="Unassembled WGS sequence"/>
</dbReference>
<keyword evidence="8" id="KW-0812">Transmembrane</keyword>
<keyword evidence="4" id="KW-0442">Lipid degradation</keyword>
<sequence length="445" mass="50585">MNLLNFYFCYLFSIQILILTVYSFTPVGSEEVTGDPDEKRDIADLITSRGFDYEVHYVTTQDSYILGVYRIINPFVSENEREKLRPVVIQHGFLSSGSTFLINSPDGFASPCDPADQLLASNDYNDTHTNNLGFLLANRCYDVWLANSRGNHYSRNHTTLNPDKDKEFWNFSFDEMIAYDTPNLIDYVLNVTKFESLGWIGHSQGTLIMFGLLSEKPAYSLKVKPFIALAPVTYVGNILLALRFAAAIPGALWTLRKAGGELGDSSTIIKTTSQFVCGRWQPKSCDNLVYPLEGYTPSMMNQSRVNVFKSQQKLTGTSVWNLVHFGQNVNSRSFAKFDFGTIENKIRYNGPYPPKYKISQINSTQVAILYGKADRLGDPKDLQKLVKELKVPLFKDYEIPNPKWDHLDFIYAEDLYKTVHTVVLDVLRESQIELEKQRSGQIAKI</sequence>
<organism evidence="11 12">
    <name type="scientific">Tetranychus urticae</name>
    <name type="common">Two-spotted spider mite</name>
    <dbReference type="NCBI Taxonomy" id="32264"/>
    <lineage>
        <taxon>Eukaryota</taxon>
        <taxon>Metazoa</taxon>
        <taxon>Ecdysozoa</taxon>
        <taxon>Arthropoda</taxon>
        <taxon>Chelicerata</taxon>
        <taxon>Arachnida</taxon>
        <taxon>Acari</taxon>
        <taxon>Acariformes</taxon>
        <taxon>Trombidiformes</taxon>
        <taxon>Prostigmata</taxon>
        <taxon>Eleutherengona</taxon>
        <taxon>Raphignathae</taxon>
        <taxon>Tetranychoidea</taxon>
        <taxon>Tetranychidae</taxon>
        <taxon>Tetranychus</taxon>
    </lineage>
</organism>
<dbReference type="InterPro" id="IPR000073">
    <property type="entry name" value="AB_hydrolase_1"/>
</dbReference>
<evidence type="ECO:0000259" key="10">
    <source>
        <dbReference type="Pfam" id="PF04083"/>
    </source>
</evidence>
<evidence type="ECO:0000256" key="5">
    <source>
        <dbReference type="ARBA" id="ARBA00023098"/>
    </source>
</evidence>
<evidence type="ECO:0000256" key="7">
    <source>
        <dbReference type="PIRSR" id="PIRSR000862-1"/>
    </source>
</evidence>
<keyword evidence="8" id="KW-1133">Transmembrane helix</keyword>
<reference evidence="12" key="1">
    <citation type="submission" date="2011-08" db="EMBL/GenBank/DDBJ databases">
        <authorList>
            <person name="Rombauts S."/>
        </authorList>
    </citation>
    <scope>NUCLEOTIDE SEQUENCE</scope>
    <source>
        <strain evidence="12">London</strain>
    </source>
</reference>